<organism evidence="1 2">
    <name type="scientific">Roseibium aggregatum (strain ATCC 25650 / DSM 13394 / JCM 20685 / NBRC 16684 / NCIMB 2208 / IAM 12614 / B1)</name>
    <name type="common">Stappia aggregata</name>
    <dbReference type="NCBI Taxonomy" id="384765"/>
    <lineage>
        <taxon>Bacteria</taxon>
        <taxon>Pseudomonadati</taxon>
        <taxon>Pseudomonadota</taxon>
        <taxon>Alphaproteobacteria</taxon>
        <taxon>Hyphomicrobiales</taxon>
        <taxon>Stappiaceae</taxon>
        <taxon>Roseibium</taxon>
    </lineage>
</organism>
<dbReference type="EMBL" id="AAUW01000004">
    <property type="protein sequence ID" value="EAV44948.1"/>
    <property type="molecule type" value="Genomic_DNA"/>
</dbReference>
<dbReference type="Proteomes" id="UP000004848">
    <property type="component" value="Unassembled WGS sequence"/>
</dbReference>
<reference evidence="1 2" key="1">
    <citation type="submission" date="2006-05" db="EMBL/GenBank/DDBJ databases">
        <authorList>
            <person name="King G."/>
            <person name="Ferriera S."/>
            <person name="Johnson J."/>
            <person name="Kravitz S."/>
            <person name="Beeson K."/>
            <person name="Sutton G."/>
            <person name="Rogers Y.-H."/>
            <person name="Friedman R."/>
            <person name="Frazier M."/>
            <person name="Venter J.C."/>
        </authorList>
    </citation>
    <scope>NUCLEOTIDE SEQUENCE [LARGE SCALE GENOMIC DNA]</scope>
    <source>
        <strain evidence="2">ATCC 25650 / DSM 13394 / JCM 20685 / NBRC 16684 / NCIMB 2208 / IAM 12614 / B1</strain>
    </source>
</reference>
<evidence type="ECO:0000313" key="2">
    <source>
        <dbReference type="Proteomes" id="UP000004848"/>
    </source>
</evidence>
<dbReference type="GeneID" id="68845707"/>
<name>A0NQ90_ROSAI</name>
<dbReference type="RefSeq" id="WP_006933075.1">
    <property type="nucleotide sequence ID" value="NZ_AAUW01000004.1"/>
</dbReference>
<accession>A0NQ90</accession>
<proteinExistence type="predicted"/>
<gene>
    <name evidence="1" type="ORF">SIAM614_13073</name>
</gene>
<sequence>MSKKTYYVADGVSAISAARIPESRKLRLTVEEAMHDVSLGRLLTSRPKAAADSAEPVEGEE</sequence>
<evidence type="ECO:0000313" key="1">
    <source>
        <dbReference type="EMBL" id="EAV44948.1"/>
    </source>
</evidence>
<dbReference type="OrthoDB" id="282252at204455"/>
<comment type="caution">
    <text evidence="1">The sequence shown here is derived from an EMBL/GenBank/DDBJ whole genome shotgun (WGS) entry which is preliminary data.</text>
</comment>
<protein>
    <submittedName>
        <fullName evidence="1">Uncharacterized protein</fullName>
    </submittedName>
</protein>
<dbReference type="AlphaFoldDB" id="A0NQ90"/>